<evidence type="ECO:0000313" key="1">
    <source>
        <dbReference type="EMBL" id="KAH3828885.1"/>
    </source>
</evidence>
<name>A0A9D4H7E5_DREPO</name>
<dbReference type="EMBL" id="JAIWYP010000005">
    <property type="protein sequence ID" value="KAH3828885.1"/>
    <property type="molecule type" value="Genomic_DNA"/>
</dbReference>
<gene>
    <name evidence="1" type="ORF">DPMN_130869</name>
</gene>
<comment type="caution">
    <text evidence="1">The sequence shown here is derived from an EMBL/GenBank/DDBJ whole genome shotgun (WGS) entry which is preliminary data.</text>
</comment>
<accession>A0A9D4H7E5</accession>
<proteinExistence type="predicted"/>
<protein>
    <submittedName>
        <fullName evidence="1">Uncharacterized protein</fullName>
    </submittedName>
</protein>
<reference evidence="1" key="2">
    <citation type="submission" date="2020-11" db="EMBL/GenBank/DDBJ databases">
        <authorList>
            <person name="McCartney M.A."/>
            <person name="Auch B."/>
            <person name="Kono T."/>
            <person name="Mallez S."/>
            <person name="Becker A."/>
            <person name="Gohl D.M."/>
            <person name="Silverstein K.A.T."/>
            <person name="Koren S."/>
            <person name="Bechman K.B."/>
            <person name="Herman A."/>
            <person name="Abrahante J.E."/>
            <person name="Garbe J."/>
        </authorList>
    </citation>
    <scope>NUCLEOTIDE SEQUENCE</scope>
    <source>
        <strain evidence="1">Duluth1</strain>
        <tissue evidence="1">Whole animal</tissue>
    </source>
</reference>
<organism evidence="1 2">
    <name type="scientific">Dreissena polymorpha</name>
    <name type="common">Zebra mussel</name>
    <name type="synonym">Mytilus polymorpha</name>
    <dbReference type="NCBI Taxonomy" id="45954"/>
    <lineage>
        <taxon>Eukaryota</taxon>
        <taxon>Metazoa</taxon>
        <taxon>Spiralia</taxon>
        <taxon>Lophotrochozoa</taxon>
        <taxon>Mollusca</taxon>
        <taxon>Bivalvia</taxon>
        <taxon>Autobranchia</taxon>
        <taxon>Heteroconchia</taxon>
        <taxon>Euheterodonta</taxon>
        <taxon>Imparidentia</taxon>
        <taxon>Neoheterodontei</taxon>
        <taxon>Myida</taxon>
        <taxon>Dreissenoidea</taxon>
        <taxon>Dreissenidae</taxon>
        <taxon>Dreissena</taxon>
    </lineage>
</organism>
<sequence>MFTNLKQADLDVKLYHIEESEITKNDAIRQKVITLPVKGTMSLHQVICLEHQNEIIVRDLSCFCQSTIRCDCFATRVVNVCKNTPTPTTTNDEHDVGVSIPVPSLASVPSNTLHEIDFSSDLFGCWVVVNYDEKPYPGIVQDISHDQVSVKVMHCIGKNRYFWPAREDVFGYCYDEVVLQFAGMESVTSRHMQMPLHTWQCV</sequence>
<keyword evidence="2" id="KW-1185">Reference proteome</keyword>
<dbReference type="AlphaFoldDB" id="A0A9D4H7E5"/>
<evidence type="ECO:0000313" key="2">
    <source>
        <dbReference type="Proteomes" id="UP000828390"/>
    </source>
</evidence>
<dbReference type="Proteomes" id="UP000828390">
    <property type="component" value="Unassembled WGS sequence"/>
</dbReference>
<reference evidence="1" key="1">
    <citation type="journal article" date="2019" name="bioRxiv">
        <title>The Genome of the Zebra Mussel, Dreissena polymorpha: A Resource for Invasive Species Research.</title>
        <authorList>
            <person name="McCartney M.A."/>
            <person name="Auch B."/>
            <person name="Kono T."/>
            <person name="Mallez S."/>
            <person name="Zhang Y."/>
            <person name="Obille A."/>
            <person name="Becker A."/>
            <person name="Abrahante J.E."/>
            <person name="Garbe J."/>
            <person name="Badalamenti J.P."/>
            <person name="Herman A."/>
            <person name="Mangelson H."/>
            <person name="Liachko I."/>
            <person name="Sullivan S."/>
            <person name="Sone E.D."/>
            <person name="Koren S."/>
            <person name="Silverstein K.A.T."/>
            <person name="Beckman K.B."/>
            <person name="Gohl D.M."/>
        </authorList>
    </citation>
    <scope>NUCLEOTIDE SEQUENCE</scope>
    <source>
        <strain evidence="1">Duluth1</strain>
        <tissue evidence="1">Whole animal</tissue>
    </source>
</reference>